<evidence type="ECO:0000256" key="2">
    <source>
        <dbReference type="ARBA" id="ARBA00023002"/>
    </source>
</evidence>
<dbReference type="PANTHER" id="PTHR24321">
    <property type="entry name" value="DEHYDROGENASES, SHORT CHAIN"/>
    <property type="match status" value="1"/>
</dbReference>
<dbReference type="EMBL" id="CP022572">
    <property type="protein sequence ID" value="AZU64445.1"/>
    <property type="molecule type" value="Genomic_DNA"/>
</dbReference>
<organism evidence="3 4">
    <name type="scientific">Neobacillus mesonae</name>
    <dbReference type="NCBI Taxonomy" id="1193713"/>
    <lineage>
        <taxon>Bacteria</taxon>
        <taxon>Bacillati</taxon>
        <taxon>Bacillota</taxon>
        <taxon>Bacilli</taxon>
        <taxon>Bacillales</taxon>
        <taxon>Bacillaceae</taxon>
        <taxon>Neobacillus</taxon>
    </lineage>
</organism>
<dbReference type="KEGG" id="nmk:CHR53_26225"/>
<comment type="similarity">
    <text evidence="1">Belongs to the short-chain dehydrogenases/reductases (SDR) family.</text>
</comment>
<keyword evidence="4" id="KW-1185">Reference proteome</keyword>
<dbReference type="SUPFAM" id="SSF51735">
    <property type="entry name" value="NAD(P)-binding Rossmann-fold domains"/>
    <property type="match status" value="1"/>
</dbReference>
<dbReference type="AlphaFoldDB" id="A0A3Q9QVS2"/>
<dbReference type="InterPro" id="IPR036291">
    <property type="entry name" value="NAD(P)-bd_dom_sf"/>
</dbReference>
<gene>
    <name evidence="3" type="ORF">CHR53_26225</name>
</gene>
<accession>A0A3Q9QVS2</accession>
<evidence type="ECO:0000313" key="4">
    <source>
        <dbReference type="Proteomes" id="UP000282892"/>
    </source>
</evidence>
<name>A0A3Q9QVS2_9BACI</name>
<dbReference type="NCBIfam" id="NF005559">
    <property type="entry name" value="PRK07231.1"/>
    <property type="match status" value="1"/>
</dbReference>
<dbReference type="PRINTS" id="PR00081">
    <property type="entry name" value="GDHRDH"/>
</dbReference>
<dbReference type="PRINTS" id="PR00080">
    <property type="entry name" value="SDRFAMILY"/>
</dbReference>
<dbReference type="Gene3D" id="3.40.50.720">
    <property type="entry name" value="NAD(P)-binding Rossmann-like Domain"/>
    <property type="match status" value="1"/>
</dbReference>
<dbReference type="GO" id="GO:0016491">
    <property type="term" value="F:oxidoreductase activity"/>
    <property type="evidence" value="ECO:0007669"/>
    <property type="project" value="UniProtKB-KW"/>
</dbReference>
<dbReference type="InterPro" id="IPR020904">
    <property type="entry name" value="Sc_DH/Rdtase_CS"/>
</dbReference>
<sequence length="250" mass="26705">MGRLDGKVVIITGAAGGQGAFEAELFAREGAKVVATDMQTDLLEKVVTKINDDGGHAISLRHNVTSEEDWQTVVQSAVETFGQVDVLINNAGIYFSNKVEETSLDEWNKTMSVNATGVYLGMKYIIPEMLRSSSGSIVNISSIDGIIGSGHSAAYAASKGAVRALTKNAAFSHAKNKIRINSVHPGVIMTPMNEHQLASEETKTFAQKNTPLPYLGKPEDVAYGVLYLASDESKFVTGIELVIDGGLLTL</sequence>
<dbReference type="GO" id="GO:0008206">
    <property type="term" value="P:bile acid metabolic process"/>
    <property type="evidence" value="ECO:0007669"/>
    <property type="project" value="UniProtKB-ARBA"/>
</dbReference>
<reference evidence="3 4" key="1">
    <citation type="submission" date="2017-07" db="EMBL/GenBank/DDBJ databases">
        <title>The complete genome sequence of Bacillus mesonae strain H20-5, an efficient strain improving plant abiotic stress resistance.</title>
        <authorList>
            <person name="Kim S.Y."/>
            <person name="Song H."/>
            <person name="Sang M.K."/>
            <person name="Weon H.-Y."/>
            <person name="Song J."/>
        </authorList>
    </citation>
    <scope>NUCLEOTIDE SEQUENCE [LARGE SCALE GENOMIC DNA]</scope>
    <source>
        <strain evidence="3 4">H20-5</strain>
    </source>
</reference>
<dbReference type="Proteomes" id="UP000282892">
    <property type="component" value="Chromosome"/>
</dbReference>
<dbReference type="PANTHER" id="PTHR24321:SF8">
    <property type="entry name" value="ESTRADIOL 17-BETA-DEHYDROGENASE 8-RELATED"/>
    <property type="match status" value="1"/>
</dbReference>
<protein>
    <submittedName>
        <fullName evidence="3">Short-chain dehydrogenase</fullName>
    </submittedName>
</protein>
<keyword evidence="2" id="KW-0560">Oxidoreductase</keyword>
<evidence type="ECO:0000256" key="1">
    <source>
        <dbReference type="ARBA" id="ARBA00006484"/>
    </source>
</evidence>
<dbReference type="OrthoDB" id="286404at2"/>
<dbReference type="InterPro" id="IPR002347">
    <property type="entry name" value="SDR_fam"/>
</dbReference>
<proteinExistence type="inferred from homology"/>
<evidence type="ECO:0000313" key="3">
    <source>
        <dbReference type="EMBL" id="AZU64445.1"/>
    </source>
</evidence>
<dbReference type="Pfam" id="PF13561">
    <property type="entry name" value="adh_short_C2"/>
    <property type="match status" value="1"/>
</dbReference>
<dbReference type="PROSITE" id="PS00061">
    <property type="entry name" value="ADH_SHORT"/>
    <property type="match status" value="1"/>
</dbReference>
<dbReference type="FunFam" id="3.40.50.720:FF:000084">
    <property type="entry name" value="Short-chain dehydrogenase reductase"/>
    <property type="match status" value="1"/>
</dbReference>
<dbReference type="RefSeq" id="WP_127489182.1">
    <property type="nucleotide sequence ID" value="NZ_CP022572.1"/>
</dbReference>